<dbReference type="NCBIfam" id="TIGR02228">
    <property type="entry name" value="sigpep_I_arch"/>
    <property type="match status" value="1"/>
</dbReference>
<dbReference type="EC" id="3.4.21.89" evidence="1"/>
<dbReference type="EMBL" id="BAAAPY010000002">
    <property type="protein sequence ID" value="GAA2074069.1"/>
    <property type="molecule type" value="Genomic_DNA"/>
</dbReference>
<accession>A0ABN2VVL1</accession>
<evidence type="ECO:0000313" key="4">
    <source>
        <dbReference type="EMBL" id="GAA2074069.1"/>
    </source>
</evidence>
<protein>
    <recommendedName>
        <fullName evidence="1">Signal peptidase I</fullName>
        <ecNumber evidence="1">3.4.21.89</ecNumber>
    </recommendedName>
</protein>
<evidence type="ECO:0000256" key="3">
    <source>
        <dbReference type="SAM" id="Phobius"/>
    </source>
</evidence>
<evidence type="ECO:0000256" key="2">
    <source>
        <dbReference type="SAM" id="MobiDB-lite"/>
    </source>
</evidence>
<dbReference type="InterPro" id="IPR001733">
    <property type="entry name" value="Peptidase_S26B"/>
</dbReference>
<keyword evidence="5" id="KW-1185">Reference proteome</keyword>
<evidence type="ECO:0000313" key="5">
    <source>
        <dbReference type="Proteomes" id="UP001501480"/>
    </source>
</evidence>
<proteinExistence type="predicted"/>
<feature type="compositionally biased region" description="Pro residues" evidence="2">
    <location>
        <begin position="226"/>
        <end position="237"/>
    </location>
</feature>
<sequence length="237" mass="24608">MRTTRTTRPAGPSTDAPRPGIVRRVVSAALTTLIVVATVAGLAYLAPSVLGYERYAITGGSMSGSIEKYSLVLGKRVPVDQLAAGDVITYLPPPDSGVSTLVTHRIVDATTDEAGVRHFVTQGDANPDPDPWLFSLDEGTQPVVSHVVPHVGHVVIALADRETRMLLLGVPAALIALASLVELVRALLPAGPGRRRLDDGIVPEPPSVPAPGGRALPGSDHSRPSPAVPVLPEPAPA</sequence>
<feature type="region of interest" description="Disordered" evidence="2">
    <location>
        <begin position="194"/>
        <end position="237"/>
    </location>
</feature>
<keyword evidence="3" id="KW-0472">Membrane</keyword>
<keyword evidence="3" id="KW-0812">Transmembrane</keyword>
<feature type="transmembrane region" description="Helical" evidence="3">
    <location>
        <begin position="21"/>
        <end position="46"/>
    </location>
</feature>
<evidence type="ECO:0000256" key="1">
    <source>
        <dbReference type="NCBIfam" id="TIGR02228"/>
    </source>
</evidence>
<keyword evidence="3" id="KW-1133">Transmembrane helix</keyword>
<comment type="caution">
    <text evidence="4">The sequence shown here is derived from an EMBL/GenBank/DDBJ whole genome shotgun (WGS) entry which is preliminary data.</text>
</comment>
<organism evidence="4 5">
    <name type="scientific">Aeromicrobium halocynthiae</name>
    <dbReference type="NCBI Taxonomy" id="560557"/>
    <lineage>
        <taxon>Bacteria</taxon>
        <taxon>Bacillati</taxon>
        <taxon>Actinomycetota</taxon>
        <taxon>Actinomycetes</taxon>
        <taxon>Propionibacteriales</taxon>
        <taxon>Nocardioidaceae</taxon>
        <taxon>Aeromicrobium</taxon>
    </lineage>
</organism>
<dbReference type="RefSeq" id="WP_344325487.1">
    <property type="nucleotide sequence ID" value="NZ_BAAAPY010000002.1"/>
</dbReference>
<gene>
    <name evidence="4" type="ORF">GCM10009821_10750</name>
</gene>
<reference evidence="4 5" key="1">
    <citation type="journal article" date="2019" name="Int. J. Syst. Evol. Microbiol.">
        <title>The Global Catalogue of Microorganisms (GCM) 10K type strain sequencing project: providing services to taxonomists for standard genome sequencing and annotation.</title>
        <authorList>
            <consortium name="The Broad Institute Genomics Platform"/>
            <consortium name="The Broad Institute Genome Sequencing Center for Infectious Disease"/>
            <person name="Wu L."/>
            <person name="Ma J."/>
        </authorList>
    </citation>
    <scope>NUCLEOTIDE SEQUENCE [LARGE SCALE GENOMIC DNA]</scope>
    <source>
        <strain evidence="4 5">JCM 15749</strain>
    </source>
</reference>
<name>A0ABN2VVL1_9ACTN</name>
<dbReference type="Proteomes" id="UP001501480">
    <property type="component" value="Unassembled WGS sequence"/>
</dbReference>